<keyword evidence="3" id="KW-1185">Reference proteome</keyword>
<dbReference type="EMBL" id="JAKLMC020000008">
    <property type="protein sequence ID" value="KAK5954542.1"/>
    <property type="molecule type" value="Genomic_DNA"/>
</dbReference>
<evidence type="ECO:0000313" key="2">
    <source>
        <dbReference type="EMBL" id="KAK5954542.1"/>
    </source>
</evidence>
<accession>A0AAN8I4U2</accession>
<organism evidence="2 3">
    <name type="scientific">Knufia fluminis</name>
    <dbReference type="NCBI Taxonomy" id="191047"/>
    <lineage>
        <taxon>Eukaryota</taxon>
        <taxon>Fungi</taxon>
        <taxon>Dikarya</taxon>
        <taxon>Ascomycota</taxon>
        <taxon>Pezizomycotina</taxon>
        <taxon>Eurotiomycetes</taxon>
        <taxon>Chaetothyriomycetidae</taxon>
        <taxon>Chaetothyriales</taxon>
        <taxon>Trichomeriaceae</taxon>
        <taxon>Knufia</taxon>
    </lineage>
</organism>
<evidence type="ECO:0000256" key="1">
    <source>
        <dbReference type="SAM" id="Phobius"/>
    </source>
</evidence>
<dbReference type="AlphaFoldDB" id="A0AAN8I4U2"/>
<feature type="transmembrane region" description="Helical" evidence="1">
    <location>
        <begin position="27"/>
        <end position="47"/>
    </location>
</feature>
<feature type="transmembrane region" description="Helical" evidence="1">
    <location>
        <begin position="53"/>
        <end position="76"/>
    </location>
</feature>
<name>A0AAN8I4U2_9EURO</name>
<protein>
    <submittedName>
        <fullName evidence="2">Uncharacterized protein</fullName>
    </submittedName>
</protein>
<reference evidence="2 3" key="1">
    <citation type="submission" date="2022-12" db="EMBL/GenBank/DDBJ databases">
        <title>Genomic features and morphological characterization of a novel Knufia sp. strain isolated from spacecraft assembly facility.</title>
        <authorList>
            <person name="Teixeira M."/>
            <person name="Chander A.M."/>
            <person name="Stajich J.E."/>
            <person name="Venkateswaran K."/>
        </authorList>
    </citation>
    <scope>NUCLEOTIDE SEQUENCE [LARGE SCALE GENOMIC DNA]</scope>
    <source>
        <strain evidence="2 3">FJI-L2-BK-P2</strain>
    </source>
</reference>
<keyword evidence="1" id="KW-1133">Transmembrane helix</keyword>
<comment type="caution">
    <text evidence="2">The sequence shown here is derived from an EMBL/GenBank/DDBJ whole genome shotgun (WGS) entry which is preliminary data.</text>
</comment>
<keyword evidence="1" id="KW-0472">Membrane</keyword>
<keyword evidence="1" id="KW-0812">Transmembrane</keyword>
<sequence>MSSENPKTTSVSEVIDDPQMHHTYANLLPHIIALICPPLAVGCAQGIPGYHFLISFLVLICFGYHTAQVHATFALWRYHGNPFEKVDLATATVMTPHQVEGGTLRGAFTGTIGKIW</sequence>
<gene>
    <name evidence="2" type="ORF">OHC33_004264</name>
</gene>
<dbReference type="Proteomes" id="UP001316803">
    <property type="component" value="Unassembled WGS sequence"/>
</dbReference>
<proteinExistence type="predicted"/>
<evidence type="ECO:0000313" key="3">
    <source>
        <dbReference type="Proteomes" id="UP001316803"/>
    </source>
</evidence>